<gene>
    <name evidence="3" type="ORF">VFPPC_00085</name>
</gene>
<organism evidence="3 4">
    <name type="scientific">Pochonia chlamydosporia 170</name>
    <dbReference type="NCBI Taxonomy" id="1380566"/>
    <lineage>
        <taxon>Eukaryota</taxon>
        <taxon>Fungi</taxon>
        <taxon>Dikarya</taxon>
        <taxon>Ascomycota</taxon>
        <taxon>Pezizomycotina</taxon>
        <taxon>Sordariomycetes</taxon>
        <taxon>Hypocreomycetidae</taxon>
        <taxon>Hypocreales</taxon>
        <taxon>Clavicipitaceae</taxon>
        <taxon>Pochonia</taxon>
    </lineage>
</organism>
<comment type="caution">
    <text evidence="3">The sequence shown here is derived from an EMBL/GenBank/DDBJ whole genome shotgun (WGS) entry which is preliminary data.</text>
</comment>
<dbReference type="KEGG" id="pchm:VFPPC_00085"/>
<protein>
    <recommendedName>
        <fullName evidence="2">DUF7136 domain-containing protein</fullName>
    </recommendedName>
</protein>
<dbReference type="EMBL" id="LSBJ02000001">
    <property type="protein sequence ID" value="OAQ72015.1"/>
    <property type="molecule type" value="Genomic_DNA"/>
</dbReference>
<feature type="signal peptide" evidence="1">
    <location>
        <begin position="1"/>
        <end position="27"/>
    </location>
</feature>
<accession>A0A179G2C5</accession>
<evidence type="ECO:0000313" key="4">
    <source>
        <dbReference type="Proteomes" id="UP000078397"/>
    </source>
</evidence>
<feature type="chain" id="PRO_5008102306" description="DUF7136 domain-containing protein" evidence="1">
    <location>
        <begin position="28"/>
        <end position="295"/>
    </location>
</feature>
<keyword evidence="4" id="KW-1185">Reference proteome</keyword>
<evidence type="ECO:0000313" key="3">
    <source>
        <dbReference type="EMBL" id="OAQ72015.1"/>
    </source>
</evidence>
<sequence length="295" mass="31451">MLFSIHRLSCLGWYLWACSFSCRTVEASASASFPSTVEFDLVFPRNETYALAPLFPFVFAVQNPQLAAALNPSISFRTFRTDDYDATITSYEIDLSAANFSERSPYFTYRGTKAFHEAEGTWVIAWEAAAGNCSYGSGVDGAVGFSVSRPSRSITFTTRKGGQQPDVVAATKGGVCGMNSTGSARTFNLTGVIDLTKVDVISKLSVQGSPFKGRDSCAVLSPLQPHPSPNPYAVKVSSDMAMSISAKLTASACRGDPHPVVTCAPAENFASKLGNNLSVGVAGLWLVGALVCFHF</sequence>
<reference evidence="3 4" key="1">
    <citation type="journal article" date="2016" name="PLoS Pathog.">
        <title>Biosynthesis of antibiotic leucinostatins in bio-control fungus Purpureocillium lilacinum and their inhibition on phytophthora revealed by genome mining.</title>
        <authorList>
            <person name="Wang G."/>
            <person name="Liu Z."/>
            <person name="Lin R."/>
            <person name="Li E."/>
            <person name="Mao Z."/>
            <person name="Ling J."/>
            <person name="Yang Y."/>
            <person name="Yin W.B."/>
            <person name="Xie B."/>
        </authorList>
    </citation>
    <scope>NUCLEOTIDE SEQUENCE [LARGE SCALE GENOMIC DNA]</scope>
    <source>
        <strain evidence="3">170</strain>
    </source>
</reference>
<dbReference type="InterPro" id="IPR055560">
    <property type="entry name" value="DUF7136"/>
</dbReference>
<evidence type="ECO:0000259" key="2">
    <source>
        <dbReference type="Pfam" id="PF23584"/>
    </source>
</evidence>
<dbReference type="RefSeq" id="XP_018148098.1">
    <property type="nucleotide sequence ID" value="XM_018280178.1"/>
</dbReference>
<dbReference type="Pfam" id="PF23584">
    <property type="entry name" value="DUF7136"/>
    <property type="match status" value="1"/>
</dbReference>
<name>A0A179G2C5_METCM</name>
<evidence type="ECO:0000256" key="1">
    <source>
        <dbReference type="SAM" id="SignalP"/>
    </source>
</evidence>
<dbReference type="OrthoDB" id="4490227at2759"/>
<proteinExistence type="predicted"/>
<keyword evidence="1" id="KW-0732">Signal</keyword>
<feature type="domain" description="DUF7136" evidence="2">
    <location>
        <begin position="33"/>
        <end position="263"/>
    </location>
</feature>
<dbReference type="AlphaFoldDB" id="A0A179G2C5"/>
<dbReference type="Proteomes" id="UP000078397">
    <property type="component" value="Unassembled WGS sequence"/>
</dbReference>
<dbReference type="GeneID" id="28844172"/>